<evidence type="ECO:0000256" key="1">
    <source>
        <dbReference type="SAM" id="MobiDB-lite"/>
    </source>
</evidence>
<reference evidence="2 3" key="2">
    <citation type="submission" date="2019-01" db="EMBL/GenBank/DDBJ databases">
        <title>The decoding of complex shrimp genome reveals the adaptation for benthos swimmer, frequently molting mechanism and breeding impact on genome.</title>
        <authorList>
            <person name="Sun Y."/>
            <person name="Gao Y."/>
            <person name="Yu Y."/>
        </authorList>
    </citation>
    <scope>NUCLEOTIDE SEQUENCE [LARGE SCALE GENOMIC DNA]</scope>
    <source>
        <tissue evidence="2">Muscle</tissue>
    </source>
</reference>
<feature type="compositionally biased region" description="Pro residues" evidence="1">
    <location>
        <begin position="85"/>
        <end position="95"/>
    </location>
</feature>
<organism evidence="2 3">
    <name type="scientific">Penaeus vannamei</name>
    <name type="common">Whiteleg shrimp</name>
    <name type="synonym">Litopenaeus vannamei</name>
    <dbReference type="NCBI Taxonomy" id="6689"/>
    <lineage>
        <taxon>Eukaryota</taxon>
        <taxon>Metazoa</taxon>
        <taxon>Ecdysozoa</taxon>
        <taxon>Arthropoda</taxon>
        <taxon>Crustacea</taxon>
        <taxon>Multicrustacea</taxon>
        <taxon>Malacostraca</taxon>
        <taxon>Eumalacostraca</taxon>
        <taxon>Eucarida</taxon>
        <taxon>Decapoda</taxon>
        <taxon>Dendrobranchiata</taxon>
        <taxon>Penaeoidea</taxon>
        <taxon>Penaeidae</taxon>
        <taxon>Penaeus</taxon>
    </lineage>
</organism>
<dbReference type="EMBL" id="QCYY01001938">
    <property type="protein sequence ID" value="ROT74090.1"/>
    <property type="molecule type" value="Genomic_DNA"/>
</dbReference>
<dbReference type="AlphaFoldDB" id="A0A3R7QBZ9"/>
<proteinExistence type="predicted"/>
<sequence length="363" mass="40512">MREARKTRHWTAPFPQTAALPQLVGPLPPRHPLGALAEWLQRPRVPEAPRQSRLESPRPSPPEGDRAASHDLPAEGHPQARGRRYPPPASTPPSPNLSAPTRVPDSRLSRGTLHAPLKSLSALRPRQQSSPRPVDVTKRSPRHERSEKQRKNFSIRERRRPSTPQKHERAPRQRWTSLVDLPNSPCPCLPRPRLLPARGSQGEASRAVASELREGEGDLFFFLYISDFLHHLQRQCEETSSRPTSYWNYVERTAAVGWGRAGGGDALPTTPIPPGHRERADLCLRASRPGPAFRTEPEPCCTVASAQCHLLGSRLGTSESLAVPQLCRSRALPRYPAAFNTLWPHLRYTPVTPLSYVGHIDVP</sequence>
<reference evidence="2 3" key="1">
    <citation type="submission" date="2018-04" db="EMBL/GenBank/DDBJ databases">
        <authorList>
            <person name="Zhang X."/>
            <person name="Yuan J."/>
            <person name="Li F."/>
            <person name="Xiang J."/>
        </authorList>
    </citation>
    <scope>NUCLEOTIDE SEQUENCE [LARGE SCALE GENOMIC DNA]</scope>
    <source>
        <tissue evidence="2">Muscle</tissue>
    </source>
</reference>
<dbReference type="Proteomes" id="UP000283509">
    <property type="component" value="Unassembled WGS sequence"/>
</dbReference>
<name>A0A3R7QBZ9_PENVA</name>
<comment type="caution">
    <text evidence="2">The sequence shown here is derived from an EMBL/GenBank/DDBJ whole genome shotgun (WGS) entry which is preliminary data.</text>
</comment>
<feature type="compositionally biased region" description="Basic and acidic residues" evidence="1">
    <location>
        <begin position="63"/>
        <end position="74"/>
    </location>
</feature>
<accession>A0A3R7QBZ9</accession>
<evidence type="ECO:0000313" key="2">
    <source>
        <dbReference type="EMBL" id="ROT74090.1"/>
    </source>
</evidence>
<keyword evidence="3" id="KW-1185">Reference proteome</keyword>
<protein>
    <submittedName>
        <fullName evidence="2">Uncharacterized protein</fullName>
    </submittedName>
</protein>
<feature type="compositionally biased region" description="Basic and acidic residues" evidence="1">
    <location>
        <begin position="44"/>
        <end position="56"/>
    </location>
</feature>
<gene>
    <name evidence="2" type="ORF">C7M84_007421</name>
</gene>
<evidence type="ECO:0000313" key="3">
    <source>
        <dbReference type="Proteomes" id="UP000283509"/>
    </source>
</evidence>
<feature type="region of interest" description="Disordered" evidence="1">
    <location>
        <begin position="1"/>
        <end position="173"/>
    </location>
</feature>
<feature type="compositionally biased region" description="Basic and acidic residues" evidence="1">
    <location>
        <begin position="135"/>
        <end position="156"/>
    </location>
</feature>